<gene>
    <name evidence="1" type="ORF">GCM10009804_03220</name>
</gene>
<organism evidence="1 2">
    <name type="scientific">Kribbella hippodromi</name>
    <dbReference type="NCBI Taxonomy" id="434347"/>
    <lineage>
        <taxon>Bacteria</taxon>
        <taxon>Bacillati</taxon>
        <taxon>Actinomycetota</taxon>
        <taxon>Actinomycetes</taxon>
        <taxon>Propionibacteriales</taxon>
        <taxon>Kribbellaceae</taxon>
        <taxon>Kribbella</taxon>
    </lineage>
</organism>
<dbReference type="EMBL" id="BAAAPH010000001">
    <property type="protein sequence ID" value="GAA1549994.1"/>
    <property type="molecule type" value="Genomic_DNA"/>
</dbReference>
<reference evidence="1 2" key="1">
    <citation type="journal article" date="2019" name="Int. J. Syst. Evol. Microbiol.">
        <title>The Global Catalogue of Microorganisms (GCM) 10K type strain sequencing project: providing services to taxonomists for standard genome sequencing and annotation.</title>
        <authorList>
            <consortium name="The Broad Institute Genomics Platform"/>
            <consortium name="The Broad Institute Genome Sequencing Center for Infectious Disease"/>
            <person name="Wu L."/>
            <person name="Ma J."/>
        </authorList>
    </citation>
    <scope>NUCLEOTIDE SEQUENCE [LARGE SCALE GENOMIC DNA]</scope>
    <source>
        <strain evidence="1 2">JCM 15572</strain>
    </source>
</reference>
<sequence length="223" mass="22537">MITDNIATLFDAGQPGVRFRQGTILTWDANSGANTIDLAGGTLTNVPILNTGEAVALKTGHIVGLLGQGSTWFIIGRVTLPSDPNFASASVAFGSGGAQLFNYSVSTTETLKASSSEIVVPDWADEAIVIVAGNGCVVNNQASVVSVAMEVGVNGGHGGGAWNAVQPGQIGSFAAASRNLFTGLSGGETLTLEALVVCNTLSIAANGANALFMHGIAVFKSNV</sequence>
<evidence type="ECO:0000313" key="2">
    <source>
        <dbReference type="Proteomes" id="UP001501705"/>
    </source>
</evidence>
<name>A0ABN2BZD6_9ACTN</name>
<dbReference type="Proteomes" id="UP001501705">
    <property type="component" value="Unassembled WGS sequence"/>
</dbReference>
<dbReference type="RefSeq" id="WP_344231474.1">
    <property type="nucleotide sequence ID" value="NZ_BAAAPH010000001.1"/>
</dbReference>
<accession>A0ABN2BZD6</accession>
<comment type="caution">
    <text evidence="1">The sequence shown here is derived from an EMBL/GenBank/DDBJ whole genome shotgun (WGS) entry which is preliminary data.</text>
</comment>
<proteinExistence type="predicted"/>
<keyword evidence="2" id="KW-1185">Reference proteome</keyword>
<evidence type="ECO:0000313" key="1">
    <source>
        <dbReference type="EMBL" id="GAA1549994.1"/>
    </source>
</evidence>
<protein>
    <submittedName>
        <fullName evidence="1">Uncharacterized protein</fullName>
    </submittedName>
</protein>